<dbReference type="EMBL" id="JBHLYW010000022">
    <property type="protein sequence ID" value="MFC0079635.1"/>
    <property type="molecule type" value="Genomic_DNA"/>
</dbReference>
<evidence type="ECO:0000313" key="9">
    <source>
        <dbReference type="Proteomes" id="UP001589734"/>
    </source>
</evidence>
<feature type="transmembrane region" description="Helical" evidence="6">
    <location>
        <begin position="121"/>
        <end position="138"/>
    </location>
</feature>
<feature type="transmembrane region" description="Helical" evidence="6">
    <location>
        <begin position="65"/>
        <end position="86"/>
    </location>
</feature>
<sequence>MTKQSKATAIGFCAIILWSSIVGLIKEVSHSFGATAGAAMIYTTASLFLFCSLKWTPIKQFPKKYLIIGALLMVSYELCLALSIGYSQNSKQAIEVGMVNYLWPTFTMIATVLFTSKKAGWLILPGIIISMLGIVWVLGGEKGFNVDEMLLNIQTNPLSYGLAFLGALLWAGYCVATIRFSNGVNGITLFFILVAVVLWIKYFLIYEQSEMHFNLSSIIYLLLAGSAMGFGYAAWNIGIIHGNVTALAGASYFTPVLSSLLSSVLLSASLGLSFWQGALMVCAGSVLCWLSTRKSSERKIEN</sequence>
<feature type="transmembrane region" description="Helical" evidence="6">
    <location>
        <begin position="98"/>
        <end position="114"/>
    </location>
</feature>
<feature type="transmembrane region" description="Helical" evidence="6">
    <location>
        <begin position="158"/>
        <end position="176"/>
    </location>
</feature>
<keyword evidence="9" id="KW-1185">Reference proteome</keyword>
<evidence type="ECO:0000256" key="1">
    <source>
        <dbReference type="ARBA" id="ARBA00004651"/>
    </source>
</evidence>
<keyword evidence="5 6" id="KW-0472">Membrane</keyword>
<dbReference type="Pfam" id="PF00892">
    <property type="entry name" value="EamA"/>
    <property type="match status" value="2"/>
</dbReference>
<gene>
    <name evidence="8" type="primary">yddG</name>
    <name evidence="8" type="ORF">ACFFLS_21490</name>
</gene>
<proteinExistence type="predicted"/>
<feature type="domain" description="EamA" evidence="7">
    <location>
        <begin position="160"/>
        <end position="287"/>
    </location>
</feature>
<protein>
    <submittedName>
        <fullName evidence="8">Aromatic amino acid DMT transporter YddG</fullName>
    </submittedName>
</protein>
<comment type="caution">
    <text evidence="8">The sequence shown here is derived from an EMBL/GenBank/DDBJ whole genome shotgun (WGS) entry which is preliminary data.</text>
</comment>
<feature type="domain" description="EamA" evidence="7">
    <location>
        <begin position="10"/>
        <end position="138"/>
    </location>
</feature>
<keyword evidence="2" id="KW-1003">Cell membrane</keyword>
<feature type="transmembrane region" description="Helical" evidence="6">
    <location>
        <begin position="183"/>
        <end position="205"/>
    </location>
</feature>
<dbReference type="RefSeq" id="WP_379687340.1">
    <property type="nucleotide sequence ID" value="NZ_JBHLYW010000022.1"/>
</dbReference>
<dbReference type="Proteomes" id="UP001589734">
    <property type="component" value="Unassembled WGS sequence"/>
</dbReference>
<evidence type="ECO:0000256" key="4">
    <source>
        <dbReference type="ARBA" id="ARBA00022989"/>
    </source>
</evidence>
<feature type="transmembrane region" description="Helical" evidence="6">
    <location>
        <begin position="7"/>
        <end position="25"/>
    </location>
</feature>
<evidence type="ECO:0000256" key="6">
    <source>
        <dbReference type="SAM" id="Phobius"/>
    </source>
</evidence>
<comment type="subcellular location">
    <subcellularLocation>
        <location evidence="1">Cell membrane</location>
        <topology evidence="1">Multi-pass membrane protein</topology>
    </subcellularLocation>
</comment>
<feature type="transmembrane region" description="Helical" evidence="6">
    <location>
        <begin position="217"/>
        <end position="235"/>
    </location>
</feature>
<evidence type="ECO:0000256" key="5">
    <source>
        <dbReference type="ARBA" id="ARBA00023136"/>
    </source>
</evidence>
<name>A0ABV6BW44_9FLAO</name>
<organism evidence="8 9">
    <name type="scientific">Flavobacterium procerum</name>
    <dbReference type="NCBI Taxonomy" id="1455569"/>
    <lineage>
        <taxon>Bacteria</taxon>
        <taxon>Pseudomonadati</taxon>
        <taxon>Bacteroidota</taxon>
        <taxon>Flavobacteriia</taxon>
        <taxon>Flavobacteriales</taxon>
        <taxon>Flavobacteriaceae</taxon>
        <taxon>Flavobacterium</taxon>
    </lineage>
</organism>
<keyword evidence="4 6" id="KW-1133">Transmembrane helix</keyword>
<feature type="transmembrane region" description="Helical" evidence="6">
    <location>
        <begin position="274"/>
        <end position="292"/>
    </location>
</feature>
<evidence type="ECO:0000313" key="8">
    <source>
        <dbReference type="EMBL" id="MFC0079635.1"/>
    </source>
</evidence>
<keyword evidence="3 6" id="KW-0812">Transmembrane</keyword>
<evidence type="ECO:0000256" key="2">
    <source>
        <dbReference type="ARBA" id="ARBA00022475"/>
    </source>
</evidence>
<accession>A0ABV6BW44</accession>
<evidence type="ECO:0000256" key="3">
    <source>
        <dbReference type="ARBA" id="ARBA00022692"/>
    </source>
</evidence>
<dbReference type="InterPro" id="IPR000620">
    <property type="entry name" value="EamA_dom"/>
</dbReference>
<feature type="transmembrane region" description="Helical" evidence="6">
    <location>
        <begin position="247"/>
        <end position="268"/>
    </location>
</feature>
<dbReference type="InterPro" id="IPR051258">
    <property type="entry name" value="Diverse_Substrate_Transporter"/>
</dbReference>
<reference evidence="8 9" key="1">
    <citation type="submission" date="2024-09" db="EMBL/GenBank/DDBJ databases">
        <authorList>
            <person name="Sun Q."/>
            <person name="Mori K."/>
        </authorList>
    </citation>
    <scope>NUCLEOTIDE SEQUENCE [LARGE SCALE GENOMIC DNA]</scope>
    <source>
        <strain evidence="8 9">CGMCC 1.12926</strain>
    </source>
</reference>
<dbReference type="PANTHER" id="PTHR42920">
    <property type="entry name" value="OS03G0707200 PROTEIN-RELATED"/>
    <property type="match status" value="1"/>
</dbReference>
<evidence type="ECO:0000259" key="7">
    <source>
        <dbReference type="Pfam" id="PF00892"/>
    </source>
</evidence>
<dbReference type="NCBIfam" id="NF008676">
    <property type="entry name" value="PRK11689.1"/>
    <property type="match status" value="1"/>
</dbReference>
<dbReference type="InterPro" id="IPR037185">
    <property type="entry name" value="EmrE-like"/>
</dbReference>
<dbReference type="PANTHER" id="PTHR42920:SF24">
    <property type="entry name" value="AROMATIC AMINO ACID EXPORTER YDDG"/>
    <property type="match status" value="1"/>
</dbReference>
<feature type="transmembrane region" description="Helical" evidence="6">
    <location>
        <begin position="31"/>
        <end position="53"/>
    </location>
</feature>
<dbReference type="SUPFAM" id="SSF103481">
    <property type="entry name" value="Multidrug resistance efflux transporter EmrE"/>
    <property type="match status" value="2"/>
</dbReference>